<evidence type="ECO:0000256" key="1">
    <source>
        <dbReference type="SAM" id="MobiDB-lite"/>
    </source>
</evidence>
<dbReference type="HOGENOM" id="CLU_297164_0_0_11"/>
<reference evidence="3 4" key="1">
    <citation type="journal article" date="2012" name="BMC Genomics">
        <title>Complete genome sequence of Saccharothrix espanaensis DSM 44229T and comparison to the other completely sequenced Pseudonocardiaceae.</title>
        <authorList>
            <person name="Strobel T."/>
            <person name="Al-Dilaimi A."/>
            <person name="Blom J."/>
            <person name="Gessner A."/>
            <person name="Kalinowski J."/>
            <person name="Luzhetska M."/>
            <person name="Puhler A."/>
            <person name="Szczepanowski R."/>
            <person name="Bechthold A."/>
            <person name="Ruckert C."/>
        </authorList>
    </citation>
    <scope>NUCLEOTIDE SEQUENCE [LARGE SCALE GENOMIC DNA]</scope>
    <source>
        <strain evidence="4">ATCC 51144 / DSM 44229 / JCM 9112 / NBRC 15066 / NRRL 15764</strain>
    </source>
</reference>
<dbReference type="PATRIC" id="fig|1179773.3.peg.2153"/>
<dbReference type="InterPro" id="IPR024983">
    <property type="entry name" value="CHAT_dom"/>
</dbReference>
<gene>
    <name evidence="3" type="ordered locus">BN6_21560</name>
</gene>
<dbReference type="eggNOG" id="COG4995">
    <property type="taxonomic scope" value="Bacteria"/>
</dbReference>
<name>K0JYZ3_SACES</name>
<keyword evidence="4" id="KW-1185">Reference proteome</keyword>
<protein>
    <recommendedName>
        <fullName evidence="2">CHAT domain-containing protein</fullName>
    </recommendedName>
</protein>
<accession>K0JYZ3</accession>
<feature type="region of interest" description="Disordered" evidence="1">
    <location>
        <begin position="240"/>
        <end position="265"/>
    </location>
</feature>
<dbReference type="EMBL" id="HE804045">
    <property type="protein sequence ID" value="CCH29478.1"/>
    <property type="molecule type" value="Genomic_DNA"/>
</dbReference>
<evidence type="ECO:0000313" key="3">
    <source>
        <dbReference type="EMBL" id="CCH29478.1"/>
    </source>
</evidence>
<evidence type="ECO:0000259" key="2">
    <source>
        <dbReference type="Pfam" id="PF12770"/>
    </source>
</evidence>
<dbReference type="KEGG" id="sesp:BN6_21560"/>
<sequence length="1014" mass="109114">MARRPPRTSFGYSAPSGAQVVGWRCFAGGCHRTEDAAPRRWPFACPGCGRPVDPVFAEPWAHDAQGYELRGRAASPRDTYDYQSALVDLAVWRYKDALRARDRAGADAARADLRRIGARLRAEGGDWWLSQARARVVVLALENDDPDAAADEVLAFHADVRTTSRGDLEDNQRLTDARVFVDACLTFLVDPRSVGHRREGDVVDAMVPVHEVLRASWCSVPALEDKRHEALRMRAALHGAARPASPEWTPPGDVPPVSEGESPAGVQARMAAAAAVVADAKAGKSPEHLVRVLDDMAALVSEGYGQHTVALAAGVLADAALTVAEIHDDPAPLFAAADRLSDSPSLAHLLRARAHIVAGDISSAASEVEAGLSASDGARPGLLPHLYAMLGWTIAQRVPEQLDAAIAACRTVRDRGRADITPADLPLARLLVEKALNRTTPAGEAMSLLREALTLCGRPGTDNQAVAQEAKDALAVLTGRGDVDERLHAWRSAVRSTGNAPATTQMRLATAWVRWALGTNRIEPVAEAYHHLVSLIPVAVRVRYRTDAQARVLAAVREHTEEAGYWLARAHRYRDAVVALETGRAVALSALIERDDPVVAQALCEADRADLLDRYRDALAGVDACEHGHGDSHSAWALVMAVAREIADVIGADPVAPAVEYADIAGATDDGAVVYVAAADASGYALVVAGRQDPQCVWLPDLNRGVVEEWLEDQSGTPDERAQLMKGDLDRLWTGGMRDLLAYYARGPIVTLVPVGVMTSVPLHATPSRAGQFSALRYAPNARTLRWCEVRARAFAGHPARVLVADVPQAAGEEQPLGQAAAEAAAVEAVWSDQCTRLPSATWARFEPIAHAYDVWHIACHGHVEPRAVLNSALGFTDTWVTIRDLRDRFHSEPRRLAIVSACDMLNVGEDMPNESIGLPSALLQLGFAGVIAASWKVGDLASAYLMARFHHEWRSGGAHPAVALTVAQRWLQGATIEDLAAFAPSLPLPDARYGRPRPFAHPWHWAAFAYTGG</sequence>
<proteinExistence type="predicted"/>
<dbReference type="Proteomes" id="UP000006281">
    <property type="component" value="Chromosome"/>
</dbReference>
<organism evidence="3 4">
    <name type="scientific">Saccharothrix espanaensis (strain ATCC 51144 / DSM 44229 / JCM 9112 / NBRC 15066 / NRRL 15764)</name>
    <dbReference type="NCBI Taxonomy" id="1179773"/>
    <lineage>
        <taxon>Bacteria</taxon>
        <taxon>Bacillati</taxon>
        <taxon>Actinomycetota</taxon>
        <taxon>Actinomycetes</taxon>
        <taxon>Pseudonocardiales</taxon>
        <taxon>Pseudonocardiaceae</taxon>
        <taxon>Saccharothrix</taxon>
    </lineage>
</organism>
<dbReference type="Pfam" id="PF12770">
    <property type="entry name" value="CHAT"/>
    <property type="match status" value="1"/>
</dbReference>
<evidence type="ECO:0000313" key="4">
    <source>
        <dbReference type="Proteomes" id="UP000006281"/>
    </source>
</evidence>
<dbReference type="AlphaFoldDB" id="K0JYZ3"/>
<dbReference type="STRING" id="1179773.BN6_21560"/>
<feature type="domain" description="CHAT" evidence="2">
    <location>
        <begin position="732"/>
        <end position="1013"/>
    </location>
</feature>